<accession>A0A9E7HP57</accession>
<evidence type="ECO:0000313" key="2">
    <source>
        <dbReference type="Proteomes" id="UP001055439"/>
    </source>
</evidence>
<dbReference type="AlphaFoldDB" id="A0A9E7HP57"/>
<dbReference type="Proteomes" id="UP001055439">
    <property type="component" value="Chromosome 8"/>
</dbReference>
<organism evidence="1 2">
    <name type="scientific">Musa troglodytarum</name>
    <name type="common">fe'i banana</name>
    <dbReference type="NCBI Taxonomy" id="320322"/>
    <lineage>
        <taxon>Eukaryota</taxon>
        <taxon>Viridiplantae</taxon>
        <taxon>Streptophyta</taxon>
        <taxon>Embryophyta</taxon>
        <taxon>Tracheophyta</taxon>
        <taxon>Spermatophyta</taxon>
        <taxon>Magnoliopsida</taxon>
        <taxon>Liliopsida</taxon>
        <taxon>Zingiberales</taxon>
        <taxon>Musaceae</taxon>
        <taxon>Musa</taxon>
    </lineage>
</organism>
<keyword evidence="2" id="KW-1185">Reference proteome</keyword>
<protein>
    <submittedName>
        <fullName evidence="1">Uncharacterized protein</fullName>
    </submittedName>
</protein>
<reference evidence="1" key="1">
    <citation type="submission" date="2022-05" db="EMBL/GenBank/DDBJ databases">
        <title>The Musa troglodytarum L. genome provides insights into the mechanism of non-climacteric behaviour and enrichment of carotenoids.</title>
        <authorList>
            <person name="Wang J."/>
        </authorList>
    </citation>
    <scope>NUCLEOTIDE SEQUENCE</scope>
    <source>
        <tissue evidence="1">Leaf</tissue>
    </source>
</reference>
<proteinExistence type="predicted"/>
<evidence type="ECO:0000313" key="1">
    <source>
        <dbReference type="EMBL" id="URE38126.1"/>
    </source>
</evidence>
<dbReference type="EMBL" id="CP097510">
    <property type="protein sequence ID" value="URE38126.1"/>
    <property type="molecule type" value="Genomic_DNA"/>
</dbReference>
<name>A0A9E7HP57_9LILI</name>
<sequence length="114" mass="11661">MTSLGMNAGIGVLNLGAVAVEMLPYEVGLGIGGGSVEINSISPSAIGSYQSQAALRGLGAYHNSYLCPSTGRSSRSGGGRSFGLVRVYCEPGRSIKTSRLKLYLTSEVSEGGSN</sequence>
<gene>
    <name evidence="1" type="ORF">MUK42_15794</name>
</gene>